<dbReference type="AlphaFoldDB" id="Q6YXV5"/>
<gene>
    <name evidence="1" type="primary">OSJNBa0064G16.21</name>
</gene>
<organism evidence="1 2">
    <name type="scientific">Oryza sativa subsp. japonica</name>
    <name type="common">Rice</name>
    <dbReference type="NCBI Taxonomy" id="39947"/>
    <lineage>
        <taxon>Eukaryota</taxon>
        <taxon>Viridiplantae</taxon>
        <taxon>Streptophyta</taxon>
        <taxon>Embryophyta</taxon>
        <taxon>Tracheophyta</taxon>
        <taxon>Spermatophyta</taxon>
        <taxon>Magnoliopsida</taxon>
        <taxon>Liliopsida</taxon>
        <taxon>Poales</taxon>
        <taxon>Poaceae</taxon>
        <taxon>BOP clade</taxon>
        <taxon>Oryzoideae</taxon>
        <taxon>Oryzeae</taxon>
        <taxon>Oryzinae</taxon>
        <taxon>Oryza</taxon>
        <taxon>Oryza sativa</taxon>
    </lineage>
</organism>
<sequence>MEAAIFAPHQVAILELLAVEAEATAATAPGRMAANGMSSISKGGAVMRRSATLGGIESDHGSLIIL</sequence>
<reference evidence="2" key="2">
    <citation type="journal article" date="2008" name="Nucleic Acids Res.">
        <title>The rice annotation project database (RAP-DB): 2008 update.</title>
        <authorList>
            <consortium name="The rice annotation project (RAP)"/>
        </authorList>
    </citation>
    <scope>GENOME REANNOTATION</scope>
    <source>
        <strain evidence="2">cv. Nipponbare</strain>
    </source>
</reference>
<dbReference type="EMBL" id="AP005649">
    <property type="protein sequence ID" value="BAD13243.1"/>
    <property type="molecule type" value="Genomic_DNA"/>
</dbReference>
<proteinExistence type="predicted"/>
<name>Q6YXV5_ORYSJ</name>
<reference evidence="2" key="1">
    <citation type="journal article" date="2005" name="Nature">
        <title>The map-based sequence of the rice genome.</title>
        <authorList>
            <consortium name="International rice genome sequencing project (IRGSP)"/>
            <person name="Matsumoto T."/>
            <person name="Wu J."/>
            <person name="Kanamori H."/>
            <person name="Katayose Y."/>
            <person name="Fujisawa M."/>
            <person name="Namiki N."/>
            <person name="Mizuno H."/>
            <person name="Yamamoto K."/>
            <person name="Antonio B.A."/>
            <person name="Baba T."/>
            <person name="Sakata K."/>
            <person name="Nagamura Y."/>
            <person name="Aoki H."/>
            <person name="Arikawa K."/>
            <person name="Arita K."/>
            <person name="Bito T."/>
            <person name="Chiden Y."/>
            <person name="Fujitsuka N."/>
            <person name="Fukunaka R."/>
            <person name="Hamada M."/>
            <person name="Harada C."/>
            <person name="Hayashi A."/>
            <person name="Hijishita S."/>
            <person name="Honda M."/>
            <person name="Hosokawa S."/>
            <person name="Ichikawa Y."/>
            <person name="Idonuma A."/>
            <person name="Iijima M."/>
            <person name="Ikeda M."/>
            <person name="Ikeno M."/>
            <person name="Ito K."/>
            <person name="Ito S."/>
            <person name="Ito T."/>
            <person name="Ito Y."/>
            <person name="Ito Y."/>
            <person name="Iwabuchi A."/>
            <person name="Kamiya K."/>
            <person name="Karasawa W."/>
            <person name="Kurita K."/>
            <person name="Katagiri S."/>
            <person name="Kikuta A."/>
            <person name="Kobayashi H."/>
            <person name="Kobayashi N."/>
            <person name="Machita K."/>
            <person name="Maehara T."/>
            <person name="Masukawa M."/>
            <person name="Mizubayashi T."/>
            <person name="Mukai Y."/>
            <person name="Nagasaki H."/>
            <person name="Nagata Y."/>
            <person name="Naito S."/>
            <person name="Nakashima M."/>
            <person name="Nakama Y."/>
            <person name="Nakamichi Y."/>
            <person name="Nakamura M."/>
            <person name="Meguro A."/>
            <person name="Negishi M."/>
            <person name="Ohta I."/>
            <person name="Ohta T."/>
            <person name="Okamoto M."/>
            <person name="Ono N."/>
            <person name="Saji S."/>
            <person name="Sakaguchi M."/>
            <person name="Sakai K."/>
            <person name="Shibata M."/>
            <person name="Shimokawa T."/>
            <person name="Song J."/>
            <person name="Takazaki Y."/>
            <person name="Terasawa K."/>
            <person name="Tsugane M."/>
            <person name="Tsuji K."/>
            <person name="Ueda S."/>
            <person name="Waki K."/>
            <person name="Yamagata H."/>
            <person name="Yamamoto M."/>
            <person name="Yamamoto S."/>
            <person name="Yamane H."/>
            <person name="Yoshiki S."/>
            <person name="Yoshihara R."/>
            <person name="Yukawa K."/>
            <person name="Zhong H."/>
            <person name="Yano M."/>
            <person name="Yuan Q."/>
            <person name="Ouyang S."/>
            <person name="Liu J."/>
            <person name="Jones K.M."/>
            <person name="Gansberger K."/>
            <person name="Moffat K."/>
            <person name="Hill J."/>
            <person name="Bera J."/>
            <person name="Fadrosh D."/>
            <person name="Jin S."/>
            <person name="Johri S."/>
            <person name="Kim M."/>
            <person name="Overton L."/>
            <person name="Reardon M."/>
            <person name="Tsitrin T."/>
            <person name="Vuong H."/>
            <person name="Weaver B."/>
            <person name="Ciecko A."/>
            <person name="Tallon L."/>
            <person name="Jackson J."/>
            <person name="Pai G."/>
            <person name="Aken S.V."/>
            <person name="Utterback T."/>
            <person name="Reidmuller S."/>
            <person name="Feldblyum T."/>
            <person name="Hsiao J."/>
            <person name="Zismann V."/>
            <person name="Iobst S."/>
            <person name="de Vazeille A.R."/>
            <person name="Buell C.R."/>
            <person name="Ying K."/>
            <person name="Li Y."/>
            <person name="Lu T."/>
            <person name="Huang Y."/>
            <person name="Zhao Q."/>
            <person name="Feng Q."/>
            <person name="Zhang L."/>
            <person name="Zhu J."/>
            <person name="Weng Q."/>
            <person name="Mu J."/>
            <person name="Lu Y."/>
            <person name="Fan D."/>
            <person name="Liu Y."/>
            <person name="Guan J."/>
            <person name="Zhang Y."/>
            <person name="Yu S."/>
            <person name="Liu X."/>
            <person name="Zhang Y."/>
            <person name="Hong G."/>
            <person name="Han B."/>
            <person name="Choisne N."/>
            <person name="Demange N."/>
            <person name="Orjeda G."/>
            <person name="Samain S."/>
            <person name="Cattolico L."/>
            <person name="Pelletier E."/>
            <person name="Couloux A."/>
            <person name="Segurens B."/>
            <person name="Wincker P."/>
            <person name="D'Hont A."/>
            <person name="Scarpelli C."/>
            <person name="Weissenbach J."/>
            <person name="Salanoubat M."/>
            <person name="Quetier F."/>
            <person name="Yu Y."/>
            <person name="Kim H.R."/>
            <person name="Rambo T."/>
            <person name="Currie J."/>
            <person name="Collura K."/>
            <person name="Luo M."/>
            <person name="Yang T."/>
            <person name="Ammiraju J.S.S."/>
            <person name="Engler F."/>
            <person name="Soderlund C."/>
            <person name="Wing R.A."/>
            <person name="Palmer L.E."/>
            <person name="de la Bastide M."/>
            <person name="Spiegel L."/>
            <person name="Nascimento L."/>
            <person name="Zutavern T."/>
            <person name="O'Shaughnessy A."/>
            <person name="Dike S."/>
            <person name="Dedhia N."/>
            <person name="Preston R."/>
            <person name="Balija V."/>
            <person name="McCombie W.R."/>
            <person name="Chow T."/>
            <person name="Chen H."/>
            <person name="Chung M."/>
            <person name="Chen C."/>
            <person name="Shaw J."/>
            <person name="Wu H."/>
            <person name="Hsiao K."/>
            <person name="Chao Y."/>
            <person name="Chu M."/>
            <person name="Cheng C."/>
            <person name="Hour A."/>
            <person name="Lee P."/>
            <person name="Lin S."/>
            <person name="Lin Y."/>
            <person name="Liou J."/>
            <person name="Liu S."/>
            <person name="Hsing Y."/>
            <person name="Raghuvanshi S."/>
            <person name="Mohanty A."/>
            <person name="Bharti A.K."/>
            <person name="Gaur A."/>
            <person name="Gupta V."/>
            <person name="Kumar D."/>
            <person name="Ravi V."/>
            <person name="Vij S."/>
            <person name="Kapur A."/>
            <person name="Khurana P."/>
            <person name="Khurana P."/>
            <person name="Khurana J.P."/>
            <person name="Tyagi A.K."/>
            <person name="Gaikwad K."/>
            <person name="Singh A."/>
            <person name="Dalal V."/>
            <person name="Srivastava S."/>
            <person name="Dixit A."/>
            <person name="Pal A.K."/>
            <person name="Ghazi I.A."/>
            <person name="Yadav M."/>
            <person name="Pandit A."/>
            <person name="Bhargava A."/>
            <person name="Sureshbabu K."/>
            <person name="Batra K."/>
            <person name="Sharma T.R."/>
            <person name="Mohapatra T."/>
            <person name="Singh N.K."/>
            <person name="Messing J."/>
            <person name="Nelson A.B."/>
            <person name="Fuks G."/>
            <person name="Kavchok S."/>
            <person name="Keizer G."/>
            <person name="Linton E."/>
            <person name="Llaca V."/>
            <person name="Song R."/>
            <person name="Tanyolac B."/>
            <person name="Young S."/>
            <person name="Ho-Il K."/>
            <person name="Hahn J.H."/>
            <person name="Sangsakoo G."/>
            <person name="Vanavichit A."/>
            <person name="de Mattos Luiz.A.T."/>
            <person name="Zimmer P.D."/>
            <person name="Malone G."/>
            <person name="Dellagostin O."/>
            <person name="de Oliveira A.C."/>
            <person name="Bevan M."/>
            <person name="Bancroft I."/>
            <person name="Minx P."/>
            <person name="Cordum H."/>
            <person name="Wilson R."/>
            <person name="Cheng Z."/>
            <person name="Jin W."/>
            <person name="Jiang J."/>
            <person name="Leong S.A."/>
            <person name="Iwama H."/>
            <person name="Gojobori T."/>
            <person name="Itoh T."/>
            <person name="Niimura Y."/>
            <person name="Fujii Y."/>
            <person name="Habara T."/>
            <person name="Sakai H."/>
            <person name="Sato Y."/>
            <person name="Wilson G."/>
            <person name="Kumar K."/>
            <person name="McCouch S."/>
            <person name="Juretic N."/>
            <person name="Hoen D."/>
            <person name="Wright S."/>
            <person name="Bruskiewich R."/>
            <person name="Bureau T."/>
            <person name="Miyao A."/>
            <person name="Hirochika H."/>
            <person name="Nishikawa T."/>
            <person name="Kadowaki K."/>
            <person name="Sugiura M."/>
            <person name="Burr B."/>
            <person name="Sasaki T."/>
        </authorList>
    </citation>
    <scope>NUCLEOTIDE SEQUENCE [LARGE SCALE GENOMIC DNA]</scope>
    <source>
        <strain evidence="2">cv. Nipponbare</strain>
    </source>
</reference>
<accession>Q6YXV5</accession>
<evidence type="ECO:0000313" key="1">
    <source>
        <dbReference type="EMBL" id="BAD13243.1"/>
    </source>
</evidence>
<dbReference type="Proteomes" id="UP000000763">
    <property type="component" value="Chromosome 2"/>
</dbReference>
<evidence type="ECO:0000313" key="2">
    <source>
        <dbReference type="Proteomes" id="UP000000763"/>
    </source>
</evidence>
<protein>
    <submittedName>
        <fullName evidence="1">Uncharacterized protein</fullName>
    </submittedName>
</protein>